<feature type="domain" description="Zinc finger CHCC-type" evidence="1">
    <location>
        <begin position="19"/>
        <end position="55"/>
    </location>
</feature>
<accession>A0A0U1RHT8</accession>
<dbReference type="EnsemblBacteria" id="CAM07975">
    <property type="protein sequence ID" value="CAM07975"/>
    <property type="gene ID" value="NMA0721"/>
</dbReference>
<dbReference type="InterPro" id="IPR019401">
    <property type="entry name" value="Znf_CHCC"/>
</dbReference>
<evidence type="ECO:0000313" key="2">
    <source>
        <dbReference type="EMBL" id="CAM07975.1"/>
    </source>
</evidence>
<evidence type="ECO:0000313" key="3">
    <source>
        <dbReference type="Proteomes" id="UP000000626"/>
    </source>
</evidence>
<dbReference type="RefSeq" id="WP_002217851.1">
    <property type="nucleotide sequence ID" value="NC_003116.1"/>
</dbReference>
<dbReference type="AlphaFoldDB" id="A0A0U1RHT8"/>
<evidence type="ECO:0000259" key="1">
    <source>
        <dbReference type="Pfam" id="PF10276"/>
    </source>
</evidence>
<dbReference type="KEGG" id="nma:NMA0721"/>
<protein>
    <recommendedName>
        <fullName evidence="1">Zinc finger CHCC-type domain-containing protein</fullName>
    </recommendedName>
</protein>
<sequence>MDNLNLQEISVLPENLPLYCSGPDNEQWNGHPRVFLPLCEGESGSVACPYCGTRYRLDGKMPHHHYA</sequence>
<proteinExistence type="predicted"/>
<organism evidence="2 3">
    <name type="scientific">Neisseria meningitidis serogroup A / serotype 4A (strain DSM 15465 / Z2491)</name>
    <dbReference type="NCBI Taxonomy" id="122587"/>
    <lineage>
        <taxon>Bacteria</taxon>
        <taxon>Pseudomonadati</taxon>
        <taxon>Pseudomonadota</taxon>
        <taxon>Betaproteobacteria</taxon>
        <taxon>Neisseriales</taxon>
        <taxon>Neisseriaceae</taxon>
        <taxon>Neisseria</taxon>
    </lineage>
</organism>
<dbReference type="Gene3D" id="2.60.260.40">
    <property type="entry name" value="q5lls5 like domains"/>
    <property type="match status" value="1"/>
</dbReference>
<dbReference type="Pfam" id="PF10276">
    <property type="entry name" value="zf-CHCC"/>
    <property type="match status" value="1"/>
</dbReference>
<dbReference type="HOGENOM" id="CLU_083053_4_0_4"/>
<dbReference type="Proteomes" id="UP000000626">
    <property type="component" value="Chromosome"/>
</dbReference>
<name>A0A0U1RHT8_NEIMA</name>
<gene>
    <name evidence="2" type="ordered locus">NMA0721</name>
</gene>
<reference evidence="2 3" key="1">
    <citation type="journal article" date="2000" name="Nature">
        <title>Complete DNA sequence of a serogroup A strain of Neisseria meningitidis Z2491.</title>
        <authorList>
            <person name="Parkhill J."/>
            <person name="Achtman M."/>
            <person name="James K.D."/>
            <person name="Bentley S.D."/>
            <person name="Churcher C."/>
            <person name="Klee S.R."/>
            <person name="Morelli G."/>
            <person name="Basham D."/>
            <person name="Brown D."/>
            <person name="Chillingworth T."/>
            <person name="Davies R.M."/>
            <person name="Davis P."/>
            <person name="Devlin K."/>
            <person name="Feltwell T."/>
            <person name="Hamlin N."/>
            <person name="Holroyd S."/>
            <person name="Jagels K."/>
            <person name="Leather S."/>
            <person name="Moule S."/>
            <person name="Mungall K."/>
            <person name="Quail M.A."/>
            <person name="Rajandream M.A."/>
            <person name="Rutherford K.M."/>
            <person name="Simmonds M."/>
            <person name="Skelton J."/>
            <person name="Whitehead S."/>
            <person name="Spratt B.G."/>
            <person name="Barrell B.G."/>
        </authorList>
    </citation>
    <scope>NUCLEOTIDE SEQUENCE [LARGE SCALE GENOMIC DNA]</scope>
    <source>
        <strain evidence="3">DSM 15465 / Z2491</strain>
    </source>
</reference>
<dbReference type="EMBL" id="AL157959">
    <property type="protein sequence ID" value="CAM07975.1"/>
    <property type="molecule type" value="Genomic_DNA"/>
</dbReference>